<feature type="chain" id="PRO_5038425938" evidence="2">
    <location>
        <begin position="21"/>
        <end position="208"/>
    </location>
</feature>
<feature type="signal peptide" evidence="2">
    <location>
        <begin position="1"/>
        <end position="20"/>
    </location>
</feature>
<name>A0A6J1TGV5_FRAOC</name>
<organism evidence="3 4">
    <name type="scientific">Frankliniella occidentalis</name>
    <name type="common">Western flower thrips</name>
    <name type="synonym">Euthrips occidentalis</name>
    <dbReference type="NCBI Taxonomy" id="133901"/>
    <lineage>
        <taxon>Eukaryota</taxon>
        <taxon>Metazoa</taxon>
        <taxon>Ecdysozoa</taxon>
        <taxon>Arthropoda</taxon>
        <taxon>Hexapoda</taxon>
        <taxon>Insecta</taxon>
        <taxon>Pterygota</taxon>
        <taxon>Neoptera</taxon>
        <taxon>Paraneoptera</taxon>
        <taxon>Thysanoptera</taxon>
        <taxon>Terebrantia</taxon>
        <taxon>Thripoidea</taxon>
        <taxon>Thripidae</taxon>
        <taxon>Frankliniella</taxon>
    </lineage>
</organism>
<evidence type="ECO:0000313" key="4">
    <source>
        <dbReference type="RefSeq" id="XP_026292719.2"/>
    </source>
</evidence>
<keyword evidence="2" id="KW-0732">Signal</keyword>
<sequence length="208" mass="21986">MLPLLFVVLALAAAPGAVLAQQVEQGAALGSSAPAAAYGPPQAYSAPAPAGPEVSALTQDDAAYVPYAYSYSEPGFSVQTGYEGYLVPYQGHSVAAPGPLGLLGALALPKIGIKLFPKVGLFLLGFLFLLLIGGAFTTAVCAFTPFCTISFLGLGLTRNTMRSYLTPDRLTQTTAFVLDAIDKYKDFSKKVSKEAREARSKDSKRRRR</sequence>
<keyword evidence="1" id="KW-1133">Transmembrane helix</keyword>
<dbReference type="KEGG" id="foc:113217094"/>
<keyword evidence="1" id="KW-0812">Transmembrane</keyword>
<reference evidence="4" key="1">
    <citation type="submission" date="2025-08" db="UniProtKB">
        <authorList>
            <consortium name="RefSeq"/>
        </authorList>
    </citation>
    <scope>IDENTIFICATION</scope>
    <source>
        <tissue evidence="4">Whole organism</tissue>
    </source>
</reference>
<dbReference type="AlphaFoldDB" id="A0A6J1TGV5"/>
<accession>A0A6J1TGV5</accession>
<dbReference type="RefSeq" id="XP_026292719.2">
    <property type="nucleotide sequence ID" value="XM_026436934.2"/>
</dbReference>
<evidence type="ECO:0000313" key="3">
    <source>
        <dbReference type="Proteomes" id="UP000504606"/>
    </source>
</evidence>
<dbReference type="GeneID" id="113217094"/>
<dbReference type="OrthoDB" id="6618165at2759"/>
<dbReference type="Proteomes" id="UP000504606">
    <property type="component" value="Unplaced"/>
</dbReference>
<protein>
    <submittedName>
        <fullName evidence="4">Uncharacterized protein LOC113217094</fullName>
    </submittedName>
</protein>
<keyword evidence="1" id="KW-0472">Membrane</keyword>
<gene>
    <name evidence="4" type="primary">LOC113217094</name>
</gene>
<feature type="transmembrane region" description="Helical" evidence="1">
    <location>
        <begin position="121"/>
        <end position="154"/>
    </location>
</feature>
<keyword evidence="3" id="KW-1185">Reference proteome</keyword>
<evidence type="ECO:0000256" key="2">
    <source>
        <dbReference type="SAM" id="SignalP"/>
    </source>
</evidence>
<proteinExistence type="predicted"/>
<evidence type="ECO:0000256" key="1">
    <source>
        <dbReference type="SAM" id="Phobius"/>
    </source>
</evidence>